<evidence type="ECO:0000313" key="1">
    <source>
        <dbReference type="EMBL" id="ACD82831.1"/>
    </source>
</evidence>
<protein>
    <submittedName>
        <fullName evidence="1">Uncharacterized protein</fullName>
    </submittedName>
</protein>
<gene>
    <name evidence="1" type="ordered locus">Minf_0776</name>
</gene>
<reference evidence="1 2" key="1">
    <citation type="journal article" date="2008" name="Biol. Direct">
        <title>Complete genome sequence of the extremely acidophilic methanotroph isolate V4, Methylacidiphilum infernorum, a representative of the bacterial phylum Verrucomicrobia.</title>
        <authorList>
            <person name="Hou S."/>
            <person name="Makarova K.S."/>
            <person name="Saw J.H."/>
            <person name="Senin P."/>
            <person name="Ly B.V."/>
            <person name="Zhou Z."/>
            <person name="Ren Y."/>
            <person name="Wang J."/>
            <person name="Galperin M.Y."/>
            <person name="Omelchenko M.V."/>
            <person name="Wolf Y.I."/>
            <person name="Yutin N."/>
            <person name="Koonin E.V."/>
            <person name="Stott M.B."/>
            <person name="Mountain B.W."/>
            <person name="Crowe M.A."/>
            <person name="Smirnova A.V."/>
            <person name="Dunfield P.F."/>
            <person name="Feng L."/>
            <person name="Wang L."/>
            <person name="Alam M."/>
        </authorList>
    </citation>
    <scope>NUCLEOTIDE SEQUENCE [LARGE SCALE GENOMIC DNA]</scope>
    <source>
        <strain evidence="2">Isolate V4</strain>
    </source>
</reference>
<accession>B3E0S7</accession>
<dbReference type="EMBL" id="CP000975">
    <property type="protein sequence ID" value="ACD82831.1"/>
    <property type="molecule type" value="Genomic_DNA"/>
</dbReference>
<dbReference type="KEGG" id="min:Minf_0776"/>
<evidence type="ECO:0000313" key="2">
    <source>
        <dbReference type="Proteomes" id="UP000009149"/>
    </source>
</evidence>
<organism evidence="1 2">
    <name type="scientific">Methylacidiphilum infernorum (isolate V4)</name>
    <name type="common">Methylokorus infernorum (strain V4)</name>
    <dbReference type="NCBI Taxonomy" id="481448"/>
    <lineage>
        <taxon>Bacteria</taxon>
        <taxon>Pseudomonadati</taxon>
        <taxon>Verrucomicrobiota</taxon>
        <taxon>Methylacidiphilae</taxon>
        <taxon>Methylacidiphilales</taxon>
        <taxon>Methylacidiphilaceae</taxon>
        <taxon>Methylacidiphilum (ex Ratnadevi et al. 2023)</taxon>
    </lineage>
</organism>
<dbReference type="AlphaFoldDB" id="B3E0S7"/>
<dbReference type="STRING" id="481448.Minf_0776"/>
<sequence>MRTEKRQGDAQAMDLFLVHISKKRVISIGFFP</sequence>
<proteinExistence type="predicted"/>
<dbReference type="HOGENOM" id="CLU_3390247_0_0_0"/>
<dbReference type="Proteomes" id="UP000009149">
    <property type="component" value="Chromosome"/>
</dbReference>
<name>B3E0S7_METI4</name>